<dbReference type="Proteomes" id="UP000651057">
    <property type="component" value="Unassembled WGS sequence"/>
</dbReference>
<reference evidence="1" key="1">
    <citation type="submission" date="2021-01" db="EMBL/GenBank/DDBJ databases">
        <authorList>
            <person name="Zhong Y.L."/>
        </authorList>
    </citation>
    <scope>NUCLEOTIDE SEQUENCE</scope>
    <source>
        <strain evidence="1">KCTC 23302</strain>
    </source>
</reference>
<keyword evidence="2" id="KW-1185">Reference proteome</keyword>
<protein>
    <recommendedName>
        <fullName evidence="3">DUF4350 domain-containing protein</fullName>
    </recommendedName>
</protein>
<dbReference type="InterPro" id="IPR029062">
    <property type="entry name" value="Class_I_gatase-like"/>
</dbReference>
<proteinExistence type="predicted"/>
<dbReference type="RefSeq" id="WP_201920584.1">
    <property type="nucleotide sequence ID" value="NZ_BAABAX010000003.1"/>
</dbReference>
<accession>A0A937D6H9</accession>
<evidence type="ECO:0000313" key="1">
    <source>
        <dbReference type="EMBL" id="MBL0684429.1"/>
    </source>
</evidence>
<dbReference type="EMBL" id="JAERQJ010000004">
    <property type="protein sequence ID" value="MBL0684429.1"/>
    <property type="molecule type" value="Genomic_DNA"/>
</dbReference>
<name>A0A937D6H9_9FLAO</name>
<dbReference type="AlphaFoldDB" id="A0A937D6H9"/>
<sequence length="306" mass="34348">MNNTIYTFFCLLITILNPIYSQQISDQDYKPKLPNPEYKLGKGPVVFIDEGHYNFHTKNGRYKGFSNVLESDGYVVREYTGAFEKEKLAKGKILVISNALHKTNVENWYVPVSSAFTKLEIETIKQWVTEGGSLFLIADHMPMGGAAKELAGAFDFKFTNGFAMDTLAKGPAYFSLKGGNLVESPITKGRNSNEIVAQVATFTGQAIKIPTHAKPILVFDQRYVNRLPDTAWVFDKNTPTYNLKGWSQGAYAKFGKGRIVVFGEAAMFTTQLAGPKKIKVGMNRDDAKENYKLLLNIIHWLDKKFD</sequence>
<gene>
    <name evidence="1" type="ORF">JJQ60_12950</name>
</gene>
<dbReference type="SUPFAM" id="SSF52317">
    <property type="entry name" value="Class I glutamine amidotransferase-like"/>
    <property type="match status" value="1"/>
</dbReference>
<organism evidence="1 2">
    <name type="scientific">Aquimarina mytili</name>
    <dbReference type="NCBI Taxonomy" id="874423"/>
    <lineage>
        <taxon>Bacteria</taxon>
        <taxon>Pseudomonadati</taxon>
        <taxon>Bacteroidota</taxon>
        <taxon>Flavobacteriia</taxon>
        <taxon>Flavobacteriales</taxon>
        <taxon>Flavobacteriaceae</taxon>
        <taxon>Aquimarina</taxon>
    </lineage>
</organism>
<comment type="caution">
    <text evidence="1">The sequence shown here is derived from an EMBL/GenBank/DDBJ whole genome shotgun (WGS) entry which is preliminary data.</text>
</comment>
<evidence type="ECO:0000313" key="2">
    <source>
        <dbReference type="Proteomes" id="UP000651057"/>
    </source>
</evidence>
<evidence type="ECO:0008006" key="3">
    <source>
        <dbReference type="Google" id="ProtNLM"/>
    </source>
</evidence>